<sequence>MFASRSLEKGVFENDVWVGIFGLVAALASWRSGWRATALPQSSPTPPSEETKDTEKAVVDEVTPSETESAYDMGSLTISDSTLTDATDS</sequence>
<evidence type="ECO:0000313" key="3">
    <source>
        <dbReference type="Proteomes" id="UP001212997"/>
    </source>
</evidence>
<reference evidence="2" key="1">
    <citation type="submission" date="2022-07" db="EMBL/GenBank/DDBJ databases">
        <title>Genome Sequence of Physisporinus lineatus.</title>
        <authorList>
            <person name="Buettner E."/>
        </authorList>
    </citation>
    <scope>NUCLEOTIDE SEQUENCE</scope>
    <source>
        <strain evidence="2">VT162</strain>
    </source>
</reference>
<accession>A0AAD5VC88</accession>
<name>A0AAD5VC88_9APHY</name>
<evidence type="ECO:0000313" key="2">
    <source>
        <dbReference type="EMBL" id="KAJ3491751.1"/>
    </source>
</evidence>
<gene>
    <name evidence="2" type="ORF">NLI96_g457</name>
</gene>
<protein>
    <submittedName>
        <fullName evidence="2">Uncharacterized protein</fullName>
    </submittedName>
</protein>
<feature type="compositionally biased region" description="Polar residues" evidence="1">
    <location>
        <begin position="76"/>
        <end position="89"/>
    </location>
</feature>
<evidence type="ECO:0000256" key="1">
    <source>
        <dbReference type="SAM" id="MobiDB-lite"/>
    </source>
</evidence>
<dbReference type="Proteomes" id="UP001212997">
    <property type="component" value="Unassembled WGS sequence"/>
</dbReference>
<organism evidence="2 3">
    <name type="scientific">Meripilus lineatus</name>
    <dbReference type="NCBI Taxonomy" id="2056292"/>
    <lineage>
        <taxon>Eukaryota</taxon>
        <taxon>Fungi</taxon>
        <taxon>Dikarya</taxon>
        <taxon>Basidiomycota</taxon>
        <taxon>Agaricomycotina</taxon>
        <taxon>Agaricomycetes</taxon>
        <taxon>Polyporales</taxon>
        <taxon>Meripilaceae</taxon>
        <taxon>Meripilus</taxon>
    </lineage>
</organism>
<dbReference type="AlphaFoldDB" id="A0AAD5VC88"/>
<proteinExistence type="predicted"/>
<dbReference type="EMBL" id="JANAWD010000007">
    <property type="protein sequence ID" value="KAJ3491751.1"/>
    <property type="molecule type" value="Genomic_DNA"/>
</dbReference>
<feature type="region of interest" description="Disordered" evidence="1">
    <location>
        <begin position="36"/>
        <end position="89"/>
    </location>
</feature>
<keyword evidence="3" id="KW-1185">Reference proteome</keyword>
<comment type="caution">
    <text evidence="2">The sequence shown here is derived from an EMBL/GenBank/DDBJ whole genome shotgun (WGS) entry which is preliminary data.</text>
</comment>
<feature type="compositionally biased region" description="Basic and acidic residues" evidence="1">
    <location>
        <begin position="49"/>
        <end position="59"/>
    </location>
</feature>